<evidence type="ECO:0000313" key="1">
    <source>
        <dbReference type="EMBL" id="BBF92061.1"/>
    </source>
</evidence>
<name>A0A348FXM8_9HYPH</name>
<organism evidence="1 2">
    <name type="scientific">Blastochloris tepida</name>
    <dbReference type="NCBI Taxonomy" id="2233851"/>
    <lineage>
        <taxon>Bacteria</taxon>
        <taxon>Pseudomonadati</taxon>
        <taxon>Pseudomonadota</taxon>
        <taxon>Alphaproteobacteria</taxon>
        <taxon>Hyphomicrobiales</taxon>
        <taxon>Blastochloridaceae</taxon>
        <taxon>Blastochloris</taxon>
    </lineage>
</organism>
<dbReference type="AlphaFoldDB" id="A0A348FXM8"/>
<protein>
    <submittedName>
        <fullName evidence="1">Uncharacterized protein</fullName>
    </submittedName>
</protein>
<reference evidence="1 2" key="1">
    <citation type="submission" date="2018-08" db="EMBL/GenBank/DDBJ databases">
        <title>Complete genome sequencing of Blastochloris tepida GI.</title>
        <authorList>
            <person name="Tsukatani Y."/>
            <person name="Mori H."/>
        </authorList>
    </citation>
    <scope>NUCLEOTIDE SEQUENCE [LARGE SCALE GENOMIC DNA]</scope>
    <source>
        <strain evidence="1 2">GI</strain>
    </source>
</reference>
<dbReference type="KEGG" id="blag:BLTE_07460"/>
<evidence type="ECO:0000313" key="2">
    <source>
        <dbReference type="Proteomes" id="UP000266934"/>
    </source>
</evidence>
<dbReference type="Proteomes" id="UP000266934">
    <property type="component" value="Chromosome"/>
</dbReference>
<gene>
    <name evidence="1" type="ORF">BLTE_07460</name>
</gene>
<dbReference type="EMBL" id="AP018907">
    <property type="protein sequence ID" value="BBF92061.1"/>
    <property type="molecule type" value="Genomic_DNA"/>
</dbReference>
<accession>A0A348FXM8</accession>
<proteinExistence type="predicted"/>
<sequence length="96" mass="10683">MYFGVVSAPYREAEKIPAPLMDIKAAWTDEQVETRPQVADIVRYNSSRVFFDLGHRHSTCRSEAKASGWSVNVWGLGQLIFNAERIALTTTASHGA</sequence>
<dbReference type="RefSeq" id="WP_126397749.1">
    <property type="nucleotide sequence ID" value="NZ_AP018907.1"/>
</dbReference>
<keyword evidence="2" id="KW-1185">Reference proteome</keyword>